<evidence type="ECO:0000256" key="6">
    <source>
        <dbReference type="ARBA" id="ARBA00023316"/>
    </source>
</evidence>
<dbReference type="EMBL" id="CP120733">
    <property type="protein sequence ID" value="WFD09331.1"/>
    <property type="molecule type" value="Genomic_DNA"/>
</dbReference>
<dbReference type="SUPFAM" id="SSF53681">
    <property type="entry name" value="Aspartate/glutamate racemase"/>
    <property type="match status" value="2"/>
</dbReference>
<protein>
    <recommendedName>
        <fullName evidence="2 7">Glutamate racemase</fullName>
        <ecNumber evidence="2 7">5.1.1.3</ecNumber>
    </recommendedName>
</protein>
<dbReference type="Pfam" id="PF01177">
    <property type="entry name" value="Asp_Glu_race"/>
    <property type="match status" value="1"/>
</dbReference>
<dbReference type="InterPro" id="IPR004391">
    <property type="entry name" value="Glu_race"/>
</dbReference>
<feature type="binding site" evidence="7">
    <location>
        <begin position="42"/>
        <end position="43"/>
    </location>
    <ligand>
        <name>substrate</name>
    </ligand>
</feature>
<dbReference type="NCBIfam" id="TIGR00067">
    <property type="entry name" value="glut_race"/>
    <property type="match status" value="1"/>
</dbReference>
<keyword evidence="5 7" id="KW-0413">Isomerase</keyword>
<dbReference type="HAMAP" id="MF_00258">
    <property type="entry name" value="Glu_racemase"/>
    <property type="match status" value="1"/>
</dbReference>
<keyword evidence="6 7" id="KW-0961">Cell wall biogenesis/degradation</keyword>
<keyword evidence="3 7" id="KW-0133">Cell shape</keyword>
<name>A0ABY8E938_9FIRM</name>
<keyword evidence="9" id="KW-1185">Reference proteome</keyword>
<keyword evidence="4 7" id="KW-0573">Peptidoglycan synthesis</keyword>
<gene>
    <name evidence="7 8" type="primary">murI</name>
    <name evidence="8" type="ORF">P4S50_13155</name>
</gene>
<organism evidence="8 9">
    <name type="scientific">Tepidibacter hydrothermalis</name>
    <dbReference type="NCBI Taxonomy" id="3036126"/>
    <lineage>
        <taxon>Bacteria</taxon>
        <taxon>Bacillati</taxon>
        <taxon>Bacillota</taxon>
        <taxon>Clostridia</taxon>
        <taxon>Peptostreptococcales</taxon>
        <taxon>Peptostreptococcaceae</taxon>
        <taxon>Tepidibacter</taxon>
    </lineage>
</organism>
<dbReference type="PANTHER" id="PTHR21198">
    <property type="entry name" value="GLUTAMATE RACEMASE"/>
    <property type="match status" value="1"/>
</dbReference>
<accession>A0ABY8E938</accession>
<feature type="binding site" evidence="7">
    <location>
        <begin position="184"/>
        <end position="185"/>
    </location>
    <ligand>
        <name>substrate</name>
    </ligand>
</feature>
<feature type="binding site" evidence="7">
    <location>
        <begin position="74"/>
        <end position="75"/>
    </location>
    <ligand>
        <name>substrate</name>
    </ligand>
</feature>
<comment type="similarity">
    <text evidence="7">Belongs to the aspartate/glutamate racemases family.</text>
</comment>
<evidence type="ECO:0000256" key="1">
    <source>
        <dbReference type="ARBA" id="ARBA00001602"/>
    </source>
</evidence>
<dbReference type="EC" id="5.1.1.3" evidence="2 7"/>
<evidence type="ECO:0000313" key="8">
    <source>
        <dbReference type="EMBL" id="WFD09331.1"/>
    </source>
</evidence>
<dbReference type="RefSeq" id="WP_277731256.1">
    <property type="nucleotide sequence ID" value="NZ_CP120733.1"/>
</dbReference>
<dbReference type="PROSITE" id="PS00923">
    <property type="entry name" value="ASP_GLU_RACEMASE_1"/>
    <property type="match status" value="1"/>
</dbReference>
<evidence type="ECO:0000256" key="7">
    <source>
        <dbReference type="HAMAP-Rule" id="MF_00258"/>
    </source>
</evidence>
<proteinExistence type="inferred from homology"/>
<reference evidence="8 9" key="1">
    <citation type="submission" date="2023-03" db="EMBL/GenBank/DDBJ databases">
        <title>Complete genome sequence of Tepidibacter sp. SWIR-1, isolated from a deep-sea hydrothermal vent.</title>
        <authorList>
            <person name="Li X."/>
        </authorList>
    </citation>
    <scope>NUCLEOTIDE SEQUENCE [LARGE SCALE GENOMIC DNA]</scope>
    <source>
        <strain evidence="8 9">SWIR-1</strain>
    </source>
</reference>
<dbReference type="Gene3D" id="3.40.50.1860">
    <property type="match status" value="2"/>
</dbReference>
<comment type="function">
    <text evidence="7">Provides the (R)-glutamate required for cell wall biosynthesis.</text>
</comment>
<feature type="active site" description="Proton donor/acceptor" evidence="7">
    <location>
        <position position="183"/>
    </location>
</feature>
<dbReference type="Proteomes" id="UP001222800">
    <property type="component" value="Chromosome"/>
</dbReference>
<dbReference type="InterPro" id="IPR001920">
    <property type="entry name" value="Asp/Glu_race"/>
</dbReference>
<dbReference type="GO" id="GO:0008881">
    <property type="term" value="F:glutamate racemase activity"/>
    <property type="evidence" value="ECO:0007669"/>
    <property type="project" value="UniProtKB-EC"/>
</dbReference>
<evidence type="ECO:0000313" key="9">
    <source>
        <dbReference type="Proteomes" id="UP001222800"/>
    </source>
</evidence>
<feature type="active site" description="Proton donor/acceptor" evidence="7">
    <location>
        <position position="73"/>
    </location>
</feature>
<feature type="binding site" evidence="7">
    <location>
        <begin position="10"/>
        <end position="11"/>
    </location>
    <ligand>
        <name>substrate</name>
    </ligand>
</feature>
<sequence>MKNLPIGVFDSGMGGISVLREIKKLMPNEDYIYYGDSKNIPYGKKTKEELEKICLEIGDYFVNRGVKSIVIACNTATSAVVDKFRSRYKIPIIGIEPALKPAVQMYESGKIVVLATEVTLKEKKFNSLMNQYRGEAEILKIPAPRLVTVVESGITQGVEAEESIKELFKDININEISSIVLGCTHYIFLRNAIKKALGENVKLIDGGYGTAHNLKTILSSMDMLSNNDTNGCVEVVNSSEDESKIELSYKLLNI</sequence>
<evidence type="ECO:0000256" key="5">
    <source>
        <dbReference type="ARBA" id="ARBA00023235"/>
    </source>
</evidence>
<evidence type="ECO:0000256" key="3">
    <source>
        <dbReference type="ARBA" id="ARBA00022960"/>
    </source>
</evidence>
<comment type="catalytic activity">
    <reaction evidence="1 7">
        <text>L-glutamate = D-glutamate</text>
        <dbReference type="Rhea" id="RHEA:12813"/>
        <dbReference type="ChEBI" id="CHEBI:29985"/>
        <dbReference type="ChEBI" id="CHEBI:29986"/>
        <dbReference type="EC" id="5.1.1.3"/>
    </reaction>
</comment>
<comment type="pathway">
    <text evidence="7">Cell wall biogenesis; peptidoglycan biosynthesis.</text>
</comment>
<dbReference type="InterPro" id="IPR018187">
    <property type="entry name" value="Asp/Glu_racemase_AS_1"/>
</dbReference>
<evidence type="ECO:0000256" key="4">
    <source>
        <dbReference type="ARBA" id="ARBA00022984"/>
    </source>
</evidence>
<evidence type="ECO:0000256" key="2">
    <source>
        <dbReference type="ARBA" id="ARBA00013090"/>
    </source>
</evidence>
<dbReference type="InterPro" id="IPR015942">
    <property type="entry name" value="Asp/Glu/hydantoin_racemase"/>
</dbReference>
<dbReference type="PANTHER" id="PTHR21198:SF3">
    <property type="entry name" value="GLUTAMATE RACEMASE"/>
    <property type="match status" value="1"/>
</dbReference>